<evidence type="ECO:0000256" key="1">
    <source>
        <dbReference type="SAM" id="MobiDB-lite"/>
    </source>
</evidence>
<keyword evidence="2" id="KW-0812">Transmembrane</keyword>
<name>A0A7I7SRA5_9MYCO</name>
<gene>
    <name evidence="3" type="ORF">MSAR_24740</name>
</gene>
<feature type="region of interest" description="Disordered" evidence="1">
    <location>
        <begin position="143"/>
        <end position="180"/>
    </location>
</feature>
<reference evidence="3 4" key="1">
    <citation type="journal article" date="2019" name="Emerg. Microbes Infect.">
        <title>Comprehensive subspecies identification of 175 nontuberculous mycobacteria species based on 7547 genomic profiles.</title>
        <authorList>
            <person name="Matsumoto Y."/>
            <person name="Kinjo T."/>
            <person name="Motooka D."/>
            <person name="Nabeya D."/>
            <person name="Jung N."/>
            <person name="Uechi K."/>
            <person name="Horii T."/>
            <person name="Iida T."/>
            <person name="Fujita J."/>
            <person name="Nakamura S."/>
        </authorList>
    </citation>
    <scope>NUCLEOTIDE SEQUENCE [LARGE SCALE GENOMIC DNA]</scope>
    <source>
        <strain evidence="3 4">JCM 30395</strain>
    </source>
</reference>
<feature type="compositionally biased region" description="Polar residues" evidence="1">
    <location>
        <begin position="143"/>
        <end position="152"/>
    </location>
</feature>
<dbReference type="EMBL" id="AP022595">
    <property type="protein sequence ID" value="BBY59338.1"/>
    <property type="molecule type" value="Genomic_DNA"/>
</dbReference>
<proteinExistence type="predicted"/>
<evidence type="ECO:0000313" key="4">
    <source>
        <dbReference type="Proteomes" id="UP000466445"/>
    </source>
</evidence>
<protein>
    <recommendedName>
        <fullName evidence="5">O-antigen polymerase</fullName>
    </recommendedName>
</protein>
<dbReference type="KEGG" id="msar:MSAR_24740"/>
<evidence type="ECO:0008006" key="5">
    <source>
        <dbReference type="Google" id="ProtNLM"/>
    </source>
</evidence>
<keyword evidence="2" id="KW-1133">Transmembrane helix</keyword>
<dbReference type="AlphaFoldDB" id="A0A7I7SRA5"/>
<keyword evidence="2" id="KW-0472">Membrane</keyword>
<keyword evidence="4" id="KW-1185">Reference proteome</keyword>
<accession>A0A7I7SRA5</accession>
<dbReference type="Proteomes" id="UP000466445">
    <property type="component" value="Chromosome"/>
</dbReference>
<evidence type="ECO:0000256" key="2">
    <source>
        <dbReference type="SAM" id="Phobius"/>
    </source>
</evidence>
<organism evidence="3 4">
    <name type="scientific">Mycolicibacterium sarraceniae</name>
    <dbReference type="NCBI Taxonomy" id="1534348"/>
    <lineage>
        <taxon>Bacteria</taxon>
        <taxon>Bacillati</taxon>
        <taxon>Actinomycetota</taxon>
        <taxon>Actinomycetes</taxon>
        <taxon>Mycobacteriales</taxon>
        <taxon>Mycobacteriaceae</taxon>
        <taxon>Mycolicibacterium</taxon>
    </lineage>
</organism>
<feature type="transmembrane region" description="Helical" evidence="2">
    <location>
        <begin position="53"/>
        <end position="78"/>
    </location>
</feature>
<sequence>MSYGARQAENAHLWIAIPEAPIVGHGFGYAYQPAFGRANSFTATYGPYYAHNFYLWLLAKSGIIGLGGFALFALIPIVRGLRTPLVEAKASAAFAAIYLAVCVVSPAGESGTAAMVLGIALGAAMTFSRKPIPALPSLMSQNPHSYGSTSRQLAGGNAEASDPSEHLIESAGGSHKGLVS</sequence>
<evidence type="ECO:0000313" key="3">
    <source>
        <dbReference type="EMBL" id="BBY59338.1"/>
    </source>
</evidence>